<evidence type="ECO:0000256" key="5">
    <source>
        <dbReference type="ARBA" id="ARBA00022801"/>
    </source>
</evidence>
<dbReference type="GO" id="GO:0004519">
    <property type="term" value="F:endonuclease activity"/>
    <property type="evidence" value="ECO:0007669"/>
    <property type="project" value="UniProtKB-KW"/>
</dbReference>
<feature type="non-terminal residue" evidence="7">
    <location>
        <position position="1"/>
    </location>
</feature>
<accession>A0A7K7EDD3</accession>
<keyword evidence="4" id="KW-0255">Endonuclease</keyword>
<dbReference type="GO" id="GO:0035613">
    <property type="term" value="F:RNA stem-loop binding"/>
    <property type="evidence" value="ECO:0007669"/>
    <property type="project" value="TreeGrafter"/>
</dbReference>
<evidence type="ECO:0000256" key="3">
    <source>
        <dbReference type="ARBA" id="ARBA00022722"/>
    </source>
</evidence>
<dbReference type="GO" id="GO:0016787">
    <property type="term" value="F:hydrolase activity"/>
    <property type="evidence" value="ECO:0007669"/>
    <property type="project" value="UniProtKB-KW"/>
</dbReference>
<dbReference type="GO" id="GO:0003964">
    <property type="term" value="F:RNA-directed DNA polymerase activity"/>
    <property type="evidence" value="ECO:0007669"/>
    <property type="project" value="UniProtKB-KW"/>
</dbReference>
<dbReference type="PANTHER" id="PTHR41694">
    <property type="entry name" value="ENDOGENOUS RETROVIRUS GROUP K MEMBER POL PROTEIN"/>
    <property type="match status" value="1"/>
</dbReference>
<dbReference type="InterPro" id="IPR036397">
    <property type="entry name" value="RNaseH_sf"/>
</dbReference>
<dbReference type="Proteomes" id="UP000573818">
    <property type="component" value="Unassembled WGS sequence"/>
</dbReference>
<feature type="non-terminal residue" evidence="7">
    <location>
        <position position="96"/>
    </location>
</feature>
<protein>
    <submittedName>
        <fullName evidence="7">POK6 protein</fullName>
    </submittedName>
</protein>
<keyword evidence="6" id="KW-0695">RNA-directed DNA polymerase</keyword>
<reference evidence="7 8" key="1">
    <citation type="submission" date="2019-09" db="EMBL/GenBank/DDBJ databases">
        <title>Bird 10,000 Genomes (B10K) Project - Family phase.</title>
        <authorList>
            <person name="Zhang G."/>
        </authorList>
    </citation>
    <scope>NUCLEOTIDE SEQUENCE [LARGE SCALE GENOMIC DNA]</scope>
    <source>
        <strain evidence="7">OUT-0013</strain>
        <tissue evidence="7">Blood</tissue>
    </source>
</reference>
<keyword evidence="8" id="KW-1185">Reference proteome</keyword>
<keyword evidence="1" id="KW-0808">Transferase</keyword>
<evidence type="ECO:0000256" key="2">
    <source>
        <dbReference type="ARBA" id="ARBA00022695"/>
    </source>
</evidence>
<dbReference type="AlphaFoldDB" id="A0A7K7EDD3"/>
<comment type="caution">
    <text evidence="7">The sequence shown here is derived from an EMBL/GenBank/DDBJ whole genome shotgun (WGS) entry which is preliminary data.</text>
</comment>
<sequence length="96" mass="11102">MKHITDIPHSPTGQAVIECTHKVLQSYLKKQKGDEKDPHQRFNKVLFRMNFLCLTEGREEPSVVIHHWTVKSGWPQSLPNLLVTYQNPKTGIWEGP</sequence>
<evidence type="ECO:0000313" key="7">
    <source>
        <dbReference type="EMBL" id="NWY42523.1"/>
    </source>
</evidence>
<dbReference type="InterPro" id="IPR012337">
    <property type="entry name" value="RNaseH-like_sf"/>
</dbReference>
<dbReference type="PANTHER" id="PTHR41694:SF3">
    <property type="entry name" value="RNA-DIRECTED DNA POLYMERASE-RELATED"/>
    <property type="match status" value="1"/>
</dbReference>
<keyword evidence="3" id="KW-0540">Nuclease</keyword>
<evidence type="ECO:0000256" key="6">
    <source>
        <dbReference type="ARBA" id="ARBA00022918"/>
    </source>
</evidence>
<name>A0A7K7EDD3_9SYLV</name>
<proteinExistence type="predicted"/>
<evidence type="ECO:0000313" key="8">
    <source>
        <dbReference type="Proteomes" id="UP000573818"/>
    </source>
</evidence>
<keyword evidence="2" id="KW-0548">Nucleotidyltransferase</keyword>
<dbReference type="EMBL" id="VZSL01000053">
    <property type="protein sequence ID" value="NWY42523.1"/>
    <property type="molecule type" value="Genomic_DNA"/>
</dbReference>
<keyword evidence="5" id="KW-0378">Hydrolase</keyword>
<organism evidence="7 8">
    <name type="scientific">Sylvia atricapilla</name>
    <name type="common">blackcap</name>
    <dbReference type="NCBI Taxonomy" id="48155"/>
    <lineage>
        <taxon>Eukaryota</taxon>
        <taxon>Metazoa</taxon>
        <taxon>Chordata</taxon>
        <taxon>Craniata</taxon>
        <taxon>Vertebrata</taxon>
        <taxon>Euteleostomi</taxon>
        <taxon>Archelosauria</taxon>
        <taxon>Archosauria</taxon>
        <taxon>Dinosauria</taxon>
        <taxon>Saurischia</taxon>
        <taxon>Theropoda</taxon>
        <taxon>Coelurosauria</taxon>
        <taxon>Aves</taxon>
        <taxon>Neognathae</taxon>
        <taxon>Neoaves</taxon>
        <taxon>Telluraves</taxon>
        <taxon>Australaves</taxon>
        <taxon>Passeriformes</taxon>
        <taxon>Sylvioidea</taxon>
        <taxon>Sylviidae</taxon>
        <taxon>Sylviinae</taxon>
        <taxon>Sylvia</taxon>
    </lineage>
</organism>
<gene>
    <name evidence="7" type="primary">Ervk6_2</name>
    <name evidence="7" type="ORF">SYLATR_R14645</name>
</gene>
<dbReference type="SUPFAM" id="SSF53098">
    <property type="entry name" value="Ribonuclease H-like"/>
    <property type="match status" value="1"/>
</dbReference>
<dbReference type="Gene3D" id="3.30.420.10">
    <property type="entry name" value="Ribonuclease H-like superfamily/Ribonuclease H"/>
    <property type="match status" value="1"/>
</dbReference>
<evidence type="ECO:0000256" key="4">
    <source>
        <dbReference type="ARBA" id="ARBA00022759"/>
    </source>
</evidence>
<evidence type="ECO:0000256" key="1">
    <source>
        <dbReference type="ARBA" id="ARBA00022679"/>
    </source>
</evidence>